<dbReference type="EMBL" id="AP017895">
    <property type="protein sequence ID" value="BAV86866.1"/>
    <property type="molecule type" value="Genomic_DNA"/>
</dbReference>
<evidence type="ECO:0008006" key="3">
    <source>
        <dbReference type="Google" id="ProtNLM"/>
    </source>
</evidence>
<name>A0A2Z5QX18_9MICC</name>
<organism evidence="1 2">
    <name type="scientific">Rothia aeria</name>
    <dbReference type="NCBI Taxonomy" id="172042"/>
    <lineage>
        <taxon>Bacteria</taxon>
        <taxon>Bacillati</taxon>
        <taxon>Actinomycetota</taxon>
        <taxon>Actinomycetes</taxon>
        <taxon>Micrococcales</taxon>
        <taxon>Micrococcaceae</taxon>
        <taxon>Rothia</taxon>
    </lineage>
</organism>
<protein>
    <recommendedName>
        <fullName evidence="3">Glycosyltransferase RgtA/B/C/D-like domain-containing protein</fullName>
    </recommendedName>
</protein>
<proteinExistence type="predicted"/>
<dbReference type="InterPro" id="IPR046671">
    <property type="entry name" value="DUF6541"/>
</dbReference>
<dbReference type="Proteomes" id="UP000250241">
    <property type="component" value="Chromosome"/>
</dbReference>
<dbReference type="KEGG" id="raj:RA11412_0567"/>
<reference evidence="1 2" key="1">
    <citation type="submission" date="2016-10" db="EMBL/GenBank/DDBJ databases">
        <title>Genome sequence of Rothia aeria strain JCM11412.</title>
        <authorList>
            <person name="Nambu T."/>
        </authorList>
    </citation>
    <scope>NUCLEOTIDE SEQUENCE [LARGE SCALE GENOMIC DNA]</scope>
    <source>
        <strain evidence="1 2">JCM 11412</strain>
    </source>
</reference>
<dbReference type="GeneID" id="93861776"/>
<sequence>METTWASLTIPLIVGALILLIPGLIVAVALRQRGVEALGLAAPISVGIFGVSAIVASKAGIRFSLLVPLGFAVIVAAILYALCWFLERRGWLDAPASAHPVDSGRTADGGASEKPLNRVIRGWFSREMLICYAGVLIGFVLLYWSIARAIGRPEYISQTYDANFHLNAIRYIADTGDASSLTIASMTSGGEPPAFYPAAWHGVATVIYQATGVSVPATANLVSVLVGAVIWPLSLMYLVRSTVRVSAPALLSVGIIAASYTAFPMLLINFGVLYPNSLGIAALPVGLGLFAQLLRTVQIRRIETVPALCAGFFVALGIALANPNVVMGMLAFALPIVLVRIVLQVRAVWRRELKPLIFAVQLVLLALFPVILNFLWGVVRPPKAAGGWEPATRDSTAIGEALFNGQIYNGLLWTVSVLALIGAYYLISRRSVGIWLVLSWVYAMYFYVASRWMTWDEGRDWVLGIWYHDPFRLAANVPALAAPVAVMGVHAAYLWLRAAVRLVGERITPVGERHAIISPLLAIVLLVPLGFNTQTDPNMQRYIEVTQQMYLPKDHALLISIDERDVINHLHEYVPAGDTVVVQPWTGGSLAYALTGYKVTATHPQYTATSNAQEIYQHLNEATPDSAVCSAIRSEKAYYYLDFKGAEINEHIRGDHRAQYPGLQDLKDKNVAEPVYSKGDATLYRITACN</sequence>
<keyword evidence="2" id="KW-1185">Reference proteome</keyword>
<evidence type="ECO:0000313" key="1">
    <source>
        <dbReference type="EMBL" id="BAV86866.1"/>
    </source>
</evidence>
<evidence type="ECO:0000313" key="2">
    <source>
        <dbReference type="Proteomes" id="UP000250241"/>
    </source>
</evidence>
<dbReference type="AlphaFoldDB" id="A0A2Z5QX18"/>
<gene>
    <name evidence="1" type="ORF">RA11412_0567</name>
</gene>
<accession>A0A2Z5QX18</accession>
<dbReference type="Pfam" id="PF20176">
    <property type="entry name" value="DUF6541"/>
    <property type="match status" value="1"/>
</dbReference>
<dbReference type="RefSeq" id="WP_128087301.1">
    <property type="nucleotide sequence ID" value="NZ_CBDEQU010000049.1"/>
</dbReference>